<evidence type="ECO:0000313" key="3">
    <source>
        <dbReference type="Proteomes" id="UP001344447"/>
    </source>
</evidence>
<comment type="caution">
    <text evidence="2">The sequence shown here is derived from an EMBL/GenBank/DDBJ whole genome shotgun (WGS) entry which is preliminary data.</text>
</comment>
<reference evidence="2 3" key="1">
    <citation type="submission" date="2023-11" db="EMBL/GenBank/DDBJ databases">
        <title>Dfirmibasis_genome.</title>
        <authorList>
            <person name="Edelbroek B."/>
            <person name="Kjellin J."/>
            <person name="Jerlstrom-Hultqvist J."/>
            <person name="Soderbom F."/>
        </authorList>
    </citation>
    <scope>NUCLEOTIDE SEQUENCE [LARGE SCALE GENOMIC DNA]</scope>
    <source>
        <strain evidence="2 3">TNS-C-14</strain>
    </source>
</reference>
<name>A0AAN7TVJ3_9MYCE</name>
<dbReference type="AlphaFoldDB" id="A0AAN7TVJ3"/>
<keyword evidence="3" id="KW-1185">Reference proteome</keyword>
<feature type="compositionally biased region" description="Polar residues" evidence="1">
    <location>
        <begin position="259"/>
        <end position="270"/>
    </location>
</feature>
<protein>
    <submittedName>
        <fullName evidence="2">Uncharacterized protein</fullName>
    </submittedName>
</protein>
<evidence type="ECO:0000313" key="2">
    <source>
        <dbReference type="EMBL" id="KAK5580659.1"/>
    </source>
</evidence>
<accession>A0AAN7TVJ3</accession>
<sequence length="270" mass="30272">MEPNKEDNNINNNIDNNIDNEKKILTDRIKILLHPKPPSIGDSVFEGTKNGFLCGVGVGLMVPIIFRGRGIEPVSSLIKSVLNLTFIGTTFSSTLHILQYNFLLPPMSSWAISGLIIGGTTSHMLGRSNFAKGMFSGGIFGALGYMVHNKIYREEINRNIILDINELKGLVEENKNKGHNIELSLRDQNLYDKLMEGVDNRMSDPAYNQTNDSLSFSKILKSLNPLKEITEEEKKLIIQKNNERDNTVILDLKGKSKPEQQQNNDTDNNI</sequence>
<dbReference type="EMBL" id="JAVFKY010000002">
    <property type="protein sequence ID" value="KAK5580659.1"/>
    <property type="molecule type" value="Genomic_DNA"/>
</dbReference>
<evidence type="ECO:0000256" key="1">
    <source>
        <dbReference type="SAM" id="MobiDB-lite"/>
    </source>
</evidence>
<gene>
    <name evidence="2" type="ORF">RB653_000682</name>
</gene>
<proteinExistence type="predicted"/>
<dbReference type="Proteomes" id="UP001344447">
    <property type="component" value="Unassembled WGS sequence"/>
</dbReference>
<organism evidence="2 3">
    <name type="scientific">Dictyostelium firmibasis</name>
    <dbReference type="NCBI Taxonomy" id="79012"/>
    <lineage>
        <taxon>Eukaryota</taxon>
        <taxon>Amoebozoa</taxon>
        <taxon>Evosea</taxon>
        <taxon>Eumycetozoa</taxon>
        <taxon>Dictyostelia</taxon>
        <taxon>Dictyosteliales</taxon>
        <taxon>Dictyosteliaceae</taxon>
        <taxon>Dictyostelium</taxon>
    </lineage>
</organism>
<feature type="region of interest" description="Disordered" evidence="1">
    <location>
        <begin position="251"/>
        <end position="270"/>
    </location>
</feature>